<dbReference type="PIRSF" id="PIRSF005902">
    <property type="entry name" value="DNase_TatD"/>
    <property type="match status" value="1"/>
</dbReference>
<feature type="binding site" evidence="4">
    <location>
        <position position="139"/>
    </location>
    <ligand>
        <name>a divalent metal cation</name>
        <dbReference type="ChEBI" id="CHEBI:60240"/>
        <label>2</label>
    </ligand>
</feature>
<dbReference type="Gene3D" id="3.20.20.140">
    <property type="entry name" value="Metal-dependent hydrolases"/>
    <property type="match status" value="1"/>
</dbReference>
<feature type="binding site" evidence="4">
    <location>
        <position position="80"/>
    </location>
    <ligand>
        <name>a divalent metal cation</name>
        <dbReference type="ChEBI" id="CHEBI:60240"/>
        <label>1</label>
    </ligand>
</feature>
<dbReference type="PANTHER" id="PTHR46317">
    <property type="entry name" value="HYDROLASE OF PHP SUPERFAMILY-RELATED PROTEIN"/>
    <property type="match status" value="1"/>
</dbReference>
<sequence length="238" mass="27631">MHCHCYEIPVDDLIKYLSETIIVCVSDDIESSMKTIELSRKYSIIPCIGIHPWEINSKSLSEIDKLVKILVEENIKCLGEIGLDKKFREHTFEHQYSFLNNLINIVKEYDLVLNLHCAGAWREVFELVYKNSIDKAYFHWYTGPLELVEEIVNSGYFIGINPAWIIQEKHREIIDIVPLNNILTESDSPYRYRGLTMNPSLIVKTIEYIASRKNTTVSNVLNVINSNFNKLFKTSVQL</sequence>
<evidence type="ECO:0000256" key="3">
    <source>
        <dbReference type="ARBA" id="ARBA00022801"/>
    </source>
</evidence>
<feature type="binding site" evidence="4">
    <location>
        <position position="187"/>
    </location>
    <ligand>
        <name>a divalent metal cation</name>
        <dbReference type="ChEBI" id="CHEBI:60240"/>
        <label>1</label>
    </ligand>
</feature>
<dbReference type="PANTHER" id="PTHR46317:SF1">
    <property type="entry name" value="HYDROLASE, TATD FAMILY"/>
    <property type="match status" value="1"/>
</dbReference>
<evidence type="ECO:0000256" key="1">
    <source>
        <dbReference type="ARBA" id="ARBA00009275"/>
    </source>
</evidence>
<proteinExistence type="inferred from homology"/>
<keyword evidence="3" id="KW-0378">Hydrolase</keyword>
<dbReference type="SUPFAM" id="SSF51556">
    <property type="entry name" value="Metallo-dependent hydrolases"/>
    <property type="match status" value="1"/>
</dbReference>
<dbReference type="CDD" id="cd01310">
    <property type="entry name" value="TatD_DNAse"/>
    <property type="match status" value="1"/>
</dbReference>
<evidence type="ECO:0000313" key="5">
    <source>
        <dbReference type="EMBL" id="HGM58694.1"/>
    </source>
</evidence>
<dbReference type="Pfam" id="PF01026">
    <property type="entry name" value="TatD_DNase"/>
    <property type="match status" value="1"/>
</dbReference>
<dbReference type="EMBL" id="DTBJ01000028">
    <property type="protein sequence ID" value="HGM58694.1"/>
    <property type="molecule type" value="Genomic_DNA"/>
</dbReference>
<feature type="binding site" evidence="4">
    <location>
        <position position="2"/>
    </location>
    <ligand>
        <name>a divalent metal cation</name>
        <dbReference type="ChEBI" id="CHEBI:60240"/>
        <label>1</label>
    </ligand>
</feature>
<evidence type="ECO:0000256" key="2">
    <source>
        <dbReference type="ARBA" id="ARBA00022723"/>
    </source>
</evidence>
<feature type="binding site" evidence="4">
    <location>
        <position position="4"/>
    </location>
    <ligand>
        <name>a divalent metal cation</name>
        <dbReference type="ChEBI" id="CHEBI:60240"/>
        <label>1</label>
    </ligand>
</feature>
<accession>A0A7C4D7D7</accession>
<dbReference type="InterPro" id="IPR001130">
    <property type="entry name" value="TatD-like"/>
</dbReference>
<protein>
    <submittedName>
        <fullName evidence="5">TatD family deoxyribonuclease</fullName>
    </submittedName>
</protein>
<evidence type="ECO:0000256" key="4">
    <source>
        <dbReference type="PIRSR" id="PIRSR005902-1"/>
    </source>
</evidence>
<reference evidence="5" key="1">
    <citation type="journal article" date="2020" name="mSystems">
        <title>Genome- and Community-Level Interaction Insights into Carbon Utilization and Element Cycling Functions of Hydrothermarchaeota in Hydrothermal Sediment.</title>
        <authorList>
            <person name="Zhou Z."/>
            <person name="Liu Y."/>
            <person name="Xu W."/>
            <person name="Pan J."/>
            <person name="Luo Z.H."/>
            <person name="Li M."/>
        </authorList>
    </citation>
    <scope>NUCLEOTIDE SEQUENCE [LARGE SCALE GENOMIC DNA]</scope>
    <source>
        <strain evidence="5">SpSt-642</strain>
    </source>
</reference>
<organism evidence="5">
    <name type="scientific">Staphylothermus marinus</name>
    <dbReference type="NCBI Taxonomy" id="2280"/>
    <lineage>
        <taxon>Archaea</taxon>
        <taxon>Thermoproteota</taxon>
        <taxon>Thermoprotei</taxon>
        <taxon>Desulfurococcales</taxon>
        <taxon>Desulfurococcaceae</taxon>
        <taxon>Staphylothermus</taxon>
    </lineage>
</organism>
<name>A0A7C4D7D7_STAMA</name>
<dbReference type="AlphaFoldDB" id="A0A7C4D7D7"/>
<keyword evidence="2 4" id="KW-0479">Metal-binding</keyword>
<comment type="caution">
    <text evidence="5">The sequence shown here is derived from an EMBL/GenBank/DDBJ whole genome shotgun (WGS) entry which is preliminary data.</text>
</comment>
<feature type="binding site" evidence="4">
    <location>
        <position position="116"/>
    </location>
    <ligand>
        <name>a divalent metal cation</name>
        <dbReference type="ChEBI" id="CHEBI:60240"/>
        <label>2</label>
    </ligand>
</feature>
<dbReference type="GO" id="GO:0016788">
    <property type="term" value="F:hydrolase activity, acting on ester bonds"/>
    <property type="evidence" value="ECO:0007669"/>
    <property type="project" value="InterPro"/>
</dbReference>
<gene>
    <name evidence="5" type="ORF">ENU14_03795</name>
</gene>
<comment type="similarity">
    <text evidence="1">Belongs to the metallo-dependent hydrolases superfamily. TatD-type hydrolase family.</text>
</comment>
<dbReference type="InterPro" id="IPR032466">
    <property type="entry name" value="Metal_Hydrolase"/>
</dbReference>
<dbReference type="GO" id="GO:0046872">
    <property type="term" value="F:metal ion binding"/>
    <property type="evidence" value="ECO:0007669"/>
    <property type="project" value="UniProtKB-KW"/>
</dbReference>